<dbReference type="AlphaFoldDB" id="A0A0K0EDZ4"/>
<evidence type="ECO:0000313" key="2">
    <source>
        <dbReference type="Proteomes" id="UP000035681"/>
    </source>
</evidence>
<dbReference type="Proteomes" id="UP000035681">
    <property type="component" value="Unplaced"/>
</dbReference>
<dbReference type="WBParaSite" id="TCONS_00012077.p1">
    <property type="protein sequence ID" value="TCONS_00012077.p1"/>
    <property type="gene ID" value="XLOC_007384"/>
</dbReference>
<protein>
    <submittedName>
        <fullName evidence="3">SH3 domain-containing protein</fullName>
    </submittedName>
</protein>
<dbReference type="SUPFAM" id="SSF50044">
    <property type="entry name" value="SH3-domain"/>
    <property type="match status" value="1"/>
</dbReference>
<accession>A0A0K0EDZ4</accession>
<keyword evidence="2" id="KW-1185">Reference proteome</keyword>
<proteinExistence type="predicted"/>
<sequence>MEDEADVISSSSSTSSSVTPNEKCVLFPRIRKLLKRFTIKKQQNVIDSININLKNTKNTIFVVIENYKALSQNHISVNKGQKVILLNNSSPNDENVTVALLPSENFLSPSNDTGIQGIIPMRILAYIENENKG</sequence>
<evidence type="ECO:0000313" key="3">
    <source>
        <dbReference type="WBParaSite" id="SSTP_0000770800.1"/>
    </source>
</evidence>
<dbReference type="InterPro" id="IPR036028">
    <property type="entry name" value="SH3-like_dom_sf"/>
</dbReference>
<name>A0A0K0EDZ4_STRER</name>
<dbReference type="WBParaSite" id="SSTP_0000770800.1">
    <property type="protein sequence ID" value="SSTP_0000770800.1"/>
    <property type="gene ID" value="SSTP_0000770800"/>
</dbReference>
<evidence type="ECO:0000256" key="1">
    <source>
        <dbReference type="SAM" id="MobiDB-lite"/>
    </source>
</evidence>
<feature type="region of interest" description="Disordered" evidence="1">
    <location>
        <begin position="1"/>
        <end position="20"/>
    </location>
</feature>
<reference evidence="3" key="1">
    <citation type="submission" date="2015-08" db="UniProtKB">
        <authorList>
            <consortium name="WormBaseParasite"/>
        </authorList>
    </citation>
    <scope>IDENTIFICATION</scope>
</reference>
<dbReference type="Gene3D" id="2.30.30.40">
    <property type="entry name" value="SH3 Domains"/>
    <property type="match status" value="1"/>
</dbReference>
<organism evidence="3">
    <name type="scientific">Strongyloides stercoralis</name>
    <name type="common">Threadworm</name>
    <dbReference type="NCBI Taxonomy" id="6248"/>
    <lineage>
        <taxon>Eukaryota</taxon>
        <taxon>Metazoa</taxon>
        <taxon>Ecdysozoa</taxon>
        <taxon>Nematoda</taxon>
        <taxon>Chromadorea</taxon>
        <taxon>Rhabditida</taxon>
        <taxon>Tylenchina</taxon>
        <taxon>Panagrolaimomorpha</taxon>
        <taxon>Strongyloidoidea</taxon>
        <taxon>Strongyloididae</taxon>
        <taxon>Strongyloides</taxon>
    </lineage>
</organism>